<protein>
    <recommendedName>
        <fullName evidence="3">HAD superfamily hydrolase</fullName>
    </recommendedName>
</protein>
<dbReference type="SUPFAM" id="SSF56784">
    <property type="entry name" value="HAD-like"/>
    <property type="match status" value="1"/>
</dbReference>
<dbReference type="OrthoDB" id="8746852at2"/>
<dbReference type="RefSeq" id="WP_015235765.1">
    <property type="nucleotide sequence ID" value="NC_019793.1"/>
</dbReference>
<dbReference type="eggNOG" id="COG0561">
    <property type="taxonomic scope" value="Bacteria"/>
</dbReference>
<dbReference type="EMBL" id="CP003382">
    <property type="protein sequence ID" value="AFZ67460.1"/>
    <property type="molecule type" value="Genomic_DNA"/>
</dbReference>
<dbReference type="Proteomes" id="UP000010467">
    <property type="component" value="Chromosome"/>
</dbReference>
<accession>L0A372</accession>
<evidence type="ECO:0000313" key="2">
    <source>
        <dbReference type="Proteomes" id="UP000010467"/>
    </source>
</evidence>
<evidence type="ECO:0000313" key="1">
    <source>
        <dbReference type="EMBL" id="AFZ67460.1"/>
    </source>
</evidence>
<evidence type="ECO:0008006" key="3">
    <source>
        <dbReference type="Google" id="ProtNLM"/>
    </source>
</evidence>
<dbReference type="KEGG" id="dpd:Deipe_1957"/>
<keyword evidence="2" id="KW-1185">Reference proteome</keyword>
<name>L0A372_DEIPD</name>
<dbReference type="InterPro" id="IPR036412">
    <property type="entry name" value="HAD-like_sf"/>
</dbReference>
<dbReference type="PATRIC" id="fig|937777.3.peg.1961"/>
<organism evidence="1 2">
    <name type="scientific">Deinococcus peraridilitoris (strain DSM 19664 / LMG 22246 / CIP 109416 / KR-200)</name>
    <dbReference type="NCBI Taxonomy" id="937777"/>
    <lineage>
        <taxon>Bacteria</taxon>
        <taxon>Thermotogati</taxon>
        <taxon>Deinococcota</taxon>
        <taxon>Deinococci</taxon>
        <taxon>Deinococcales</taxon>
        <taxon>Deinococcaceae</taxon>
        <taxon>Deinococcus</taxon>
    </lineage>
</organism>
<dbReference type="AlphaFoldDB" id="L0A372"/>
<proteinExistence type="predicted"/>
<dbReference type="PIRSF" id="PIRSF030802">
    <property type="entry name" value="UCP030802"/>
    <property type="match status" value="1"/>
</dbReference>
<dbReference type="STRING" id="937777.Deipe_1957"/>
<gene>
    <name evidence="1" type="ordered locus">Deipe_1957</name>
</gene>
<dbReference type="InterPro" id="IPR024197">
    <property type="entry name" value="TPP-like"/>
</dbReference>
<reference evidence="2" key="1">
    <citation type="submission" date="2012-03" db="EMBL/GenBank/DDBJ databases">
        <title>Complete sequence of chromosome of Deinococcus peraridilitoris DSM 19664.</title>
        <authorList>
            <person name="Lucas S."/>
            <person name="Copeland A."/>
            <person name="Lapidus A."/>
            <person name="Glavina del Rio T."/>
            <person name="Dalin E."/>
            <person name="Tice H."/>
            <person name="Bruce D."/>
            <person name="Goodwin L."/>
            <person name="Pitluck S."/>
            <person name="Peters L."/>
            <person name="Mikhailova N."/>
            <person name="Lu M."/>
            <person name="Kyrpides N."/>
            <person name="Mavromatis K."/>
            <person name="Ivanova N."/>
            <person name="Brettin T."/>
            <person name="Detter J.C."/>
            <person name="Han C."/>
            <person name="Larimer F."/>
            <person name="Land M."/>
            <person name="Hauser L."/>
            <person name="Markowitz V."/>
            <person name="Cheng J.-F."/>
            <person name="Hugenholtz P."/>
            <person name="Woyke T."/>
            <person name="Wu D."/>
            <person name="Pukall R."/>
            <person name="Steenblock K."/>
            <person name="Brambilla E."/>
            <person name="Klenk H.-P."/>
            <person name="Eisen J.A."/>
        </authorList>
    </citation>
    <scope>NUCLEOTIDE SEQUENCE [LARGE SCALE GENOMIC DNA]</scope>
    <source>
        <strain evidence="2">DSM 19664 / LMG 22246 / CIP 109416 / KR-200</strain>
    </source>
</reference>
<sequence length="254" mass="28071">MRLISFVDLDDTLFSTRRKLPAHLQDTELEHVSVNTRGEAHGFRTAKQAALFTQLCRLGPVIPVTGRSAQAFARVRLPFSHARVLDHGATLLAADGAPDAVYAAQTGERLAQHARDFSTLAQDLSRQVRLHFPGLQVRLHEVHGQPLYLVVKHPQRQMGALTELAHSWQEQLGSDSRWHLFSNDSTLTLMQACVSKRGAVQHLQTTLDPRGEALTLGFGDTLSDVGFMAACDIALTPGRSQIMRVLEAMHHVHS</sequence>
<dbReference type="HOGENOM" id="CLU_063840_0_0_0"/>